<keyword evidence="7 11" id="KW-0342">GTP-binding</keyword>
<feature type="binding site" evidence="11">
    <location>
        <begin position="354"/>
        <end position="357"/>
    </location>
    <ligand>
        <name>GTP</name>
        <dbReference type="ChEBI" id="CHEBI:37565"/>
    </ligand>
</feature>
<feature type="binding site" evidence="11">
    <location>
        <begin position="260"/>
        <end position="266"/>
    </location>
    <ligand>
        <name>GTP</name>
        <dbReference type="ChEBI" id="CHEBI:37565"/>
    </ligand>
</feature>
<evidence type="ECO:0008006" key="15">
    <source>
        <dbReference type="Google" id="ProtNLM"/>
    </source>
</evidence>
<dbReference type="PRINTS" id="PR00318">
    <property type="entry name" value="GPROTEINA"/>
</dbReference>
<keyword evidence="4 11" id="KW-0547">Nucleotide-binding</keyword>
<dbReference type="AlphaFoldDB" id="G3BAC0"/>
<evidence type="ECO:0000256" key="5">
    <source>
        <dbReference type="ARBA" id="ARBA00022801"/>
    </source>
</evidence>
<dbReference type="eggNOG" id="KOG0082">
    <property type="taxonomic scope" value="Eukaryota"/>
</dbReference>
<dbReference type="CDD" id="cd00066">
    <property type="entry name" value="G-alpha"/>
    <property type="match status" value="1"/>
</dbReference>
<evidence type="ECO:0000256" key="9">
    <source>
        <dbReference type="ARBA" id="ARBA00023224"/>
    </source>
</evidence>
<keyword evidence="10" id="KW-0449">Lipoprotein</keyword>
<dbReference type="PANTHER" id="PTHR10218">
    <property type="entry name" value="GTP-BINDING PROTEIN ALPHA SUBUNIT"/>
    <property type="match status" value="1"/>
</dbReference>
<protein>
    <recommendedName>
        <fullName evidence="15">Guanine nucleotide binding protein, alpha subunit</fullName>
    </recommendedName>
</protein>
<dbReference type="FunFam" id="1.10.400.10:FF:000015">
    <property type="entry name" value="G protein alpha subunit"/>
    <property type="match status" value="1"/>
</dbReference>
<dbReference type="GeneID" id="18246035"/>
<dbReference type="InterPro" id="IPR011025">
    <property type="entry name" value="GproteinA_insert"/>
</dbReference>
<gene>
    <name evidence="13" type="ORF">CANTEDRAFT_108516</name>
</gene>
<evidence type="ECO:0000256" key="12">
    <source>
        <dbReference type="PIRSR" id="PIRSR601019-2"/>
    </source>
</evidence>
<feature type="binding site" evidence="11">
    <location>
        <position position="408"/>
    </location>
    <ligand>
        <name>GTP</name>
        <dbReference type="ChEBI" id="CHEBI:37565"/>
    </ligand>
</feature>
<organism evidence="14">
    <name type="scientific">Candida tenuis (strain ATCC 10573 / BCRC 21748 / CBS 615 / JCM 9827 / NBRC 10315 / NRRL Y-1498 / VKM Y-70)</name>
    <name type="common">Yeast</name>
    <name type="synonym">Yamadazyma tenuis</name>
    <dbReference type="NCBI Taxonomy" id="590646"/>
    <lineage>
        <taxon>Eukaryota</taxon>
        <taxon>Fungi</taxon>
        <taxon>Dikarya</taxon>
        <taxon>Ascomycota</taxon>
        <taxon>Saccharomycotina</taxon>
        <taxon>Pichiomycetes</taxon>
        <taxon>Debaryomycetaceae</taxon>
        <taxon>Yamadazyma</taxon>
    </lineage>
</organism>
<sequence>MGCTASVPDPDDQDPFLMDKRVNAAINQSLQSNRKNSKNQVSLLLLGAGESGKSTVLKQLRLLHKGGFSDQERIQYGHVIWVDAIQSMKILIVQARALGIRLDCDDWSGSLYQYKRMVLKANALQQIDTSIAGGNNFLNEYVLKYSEVRRAKRRQNSTGIANNSFWDDNNSPRTGNNDRIVEEEVEAADAEVNGINGTTEKYSRSQIAEAIDMLWKYDSGIQQCFHRSNEFQLESNAAYYFEKIYEFAKPNYLFTNSDILKGRIKTTGITETNFHINSFKFKVLDAGGQRSERKKWIHCFDNITAILFVVAISEYDQTLFEDERVNRMHETLVLFDSLCNSRWFLNTAFILFLNKIDLFETKFSPQSLHKYFNDFTGNTVEDGISYFEKKFLAINKTNKPIYVHRTCATDSTSMKFVLSAVTDMIIEDNLRKSGLI</sequence>
<dbReference type="Gene3D" id="3.40.50.300">
    <property type="entry name" value="P-loop containing nucleotide triphosphate hydrolases"/>
    <property type="match status" value="2"/>
</dbReference>
<keyword evidence="5" id="KW-0378">Hydrolase</keyword>
<dbReference type="KEGG" id="cten:18246035"/>
<dbReference type="STRING" id="590646.G3BAC0"/>
<proteinExistence type="predicted"/>
<dbReference type="FunFam" id="3.40.50.300:FF:000563">
    <property type="entry name" value="Guanine nucleotide-binding protein alpha subunit"/>
    <property type="match status" value="1"/>
</dbReference>
<dbReference type="GO" id="GO:0007186">
    <property type="term" value="P:G protein-coupled receptor signaling pathway"/>
    <property type="evidence" value="ECO:0007669"/>
    <property type="project" value="InterPro"/>
</dbReference>
<dbReference type="InterPro" id="IPR001019">
    <property type="entry name" value="Gprotein_alpha_su"/>
</dbReference>
<evidence type="ECO:0000256" key="1">
    <source>
        <dbReference type="ARBA" id="ARBA00001946"/>
    </source>
</evidence>
<evidence type="ECO:0000256" key="6">
    <source>
        <dbReference type="ARBA" id="ARBA00022842"/>
    </source>
</evidence>
<keyword evidence="14" id="KW-1185">Reference proteome</keyword>
<dbReference type="GO" id="GO:0001664">
    <property type="term" value="F:G protein-coupled receptor binding"/>
    <property type="evidence" value="ECO:0007669"/>
    <property type="project" value="InterPro"/>
</dbReference>
<keyword evidence="9" id="KW-0807">Transducer</keyword>
<dbReference type="GO" id="GO:0003924">
    <property type="term" value="F:GTPase activity"/>
    <property type="evidence" value="ECO:0007669"/>
    <property type="project" value="InterPro"/>
</dbReference>
<keyword evidence="8" id="KW-0564">Palmitate</keyword>
<dbReference type="GO" id="GO:0046872">
    <property type="term" value="F:metal ion binding"/>
    <property type="evidence" value="ECO:0007669"/>
    <property type="project" value="UniProtKB-KW"/>
</dbReference>
<dbReference type="Gene3D" id="1.10.400.10">
    <property type="entry name" value="GI Alpha 1, domain 2-like"/>
    <property type="match status" value="1"/>
</dbReference>
<evidence type="ECO:0000313" key="14">
    <source>
        <dbReference type="Proteomes" id="UP000000707"/>
    </source>
</evidence>
<reference evidence="13 14" key="1">
    <citation type="journal article" date="2011" name="Proc. Natl. Acad. Sci. U.S.A.">
        <title>Comparative genomics of xylose-fermenting fungi for enhanced biofuel production.</title>
        <authorList>
            <person name="Wohlbach D.J."/>
            <person name="Kuo A."/>
            <person name="Sato T.K."/>
            <person name="Potts K.M."/>
            <person name="Salamov A.A."/>
            <person name="LaButti K.M."/>
            <person name="Sun H."/>
            <person name="Clum A."/>
            <person name="Pangilinan J.L."/>
            <person name="Lindquist E.A."/>
            <person name="Lucas S."/>
            <person name="Lapidus A."/>
            <person name="Jin M."/>
            <person name="Gunawan C."/>
            <person name="Balan V."/>
            <person name="Dale B.E."/>
            <person name="Jeffries T.W."/>
            <person name="Zinkel R."/>
            <person name="Barry K.W."/>
            <person name="Grigoriev I.V."/>
            <person name="Gasch A.P."/>
        </authorList>
    </citation>
    <scope>NUCLEOTIDE SEQUENCE [LARGE SCALE GENOMIC DNA]</scope>
    <source>
        <strain evidence="14">ATCC 10573 / BCRC 21748 / CBS 615 / JCM 9827 / NBRC 10315 / NRRL Y-1498 / VKM Y-70</strain>
    </source>
</reference>
<accession>G3BAC0</accession>
<dbReference type="GO" id="GO:0031683">
    <property type="term" value="F:G-protein beta/gamma-subunit complex binding"/>
    <property type="evidence" value="ECO:0007669"/>
    <property type="project" value="InterPro"/>
</dbReference>
<evidence type="ECO:0000256" key="7">
    <source>
        <dbReference type="ARBA" id="ARBA00023134"/>
    </source>
</evidence>
<dbReference type="Pfam" id="PF00503">
    <property type="entry name" value="G-alpha"/>
    <property type="match status" value="1"/>
</dbReference>
<dbReference type="InterPro" id="IPR027417">
    <property type="entry name" value="P-loop_NTPase"/>
</dbReference>
<comment type="cofactor">
    <cofactor evidence="1">
        <name>Mg(2+)</name>
        <dbReference type="ChEBI" id="CHEBI:18420"/>
    </cofactor>
</comment>
<dbReference type="PROSITE" id="PS51882">
    <property type="entry name" value="G_ALPHA"/>
    <property type="match status" value="1"/>
</dbReference>
<dbReference type="OrthoDB" id="5817230at2759"/>
<dbReference type="Proteomes" id="UP000000707">
    <property type="component" value="Unassembled WGS sequence"/>
</dbReference>
<dbReference type="PANTHER" id="PTHR10218:SF302">
    <property type="entry name" value="GUANINE NUCLEOTIDE-BINDING PROTEIN ALPHA-5 SUBUNIT"/>
    <property type="match status" value="1"/>
</dbReference>
<evidence type="ECO:0000256" key="10">
    <source>
        <dbReference type="ARBA" id="ARBA00023288"/>
    </source>
</evidence>
<dbReference type="SMART" id="SM00275">
    <property type="entry name" value="G_alpha"/>
    <property type="match status" value="1"/>
</dbReference>
<name>G3BAC0_CANTC</name>
<feature type="binding site" evidence="11">
    <location>
        <begin position="285"/>
        <end position="289"/>
    </location>
    <ligand>
        <name>GTP</name>
        <dbReference type="ChEBI" id="CHEBI:37565"/>
    </ligand>
</feature>
<dbReference type="GO" id="GO:0005834">
    <property type="term" value="C:heterotrimeric G-protein complex"/>
    <property type="evidence" value="ECO:0007669"/>
    <property type="project" value="InterPro"/>
</dbReference>
<keyword evidence="6 12" id="KW-0460">Magnesium</keyword>
<dbReference type="SUPFAM" id="SSF47895">
    <property type="entry name" value="Transducin (alpha subunit), insertion domain"/>
    <property type="match status" value="1"/>
</dbReference>
<feature type="binding site" evidence="11">
    <location>
        <begin position="50"/>
        <end position="55"/>
    </location>
    <ligand>
        <name>GTP</name>
        <dbReference type="ChEBI" id="CHEBI:37565"/>
    </ligand>
</feature>
<keyword evidence="3 12" id="KW-0479">Metal-binding</keyword>
<dbReference type="GO" id="GO:0005525">
    <property type="term" value="F:GTP binding"/>
    <property type="evidence" value="ECO:0007669"/>
    <property type="project" value="UniProtKB-KW"/>
</dbReference>
<dbReference type="GO" id="GO:0000750">
    <property type="term" value="P:pheromone-dependent signal transduction involved in conjugation with cellular fusion"/>
    <property type="evidence" value="ECO:0007669"/>
    <property type="project" value="TreeGrafter"/>
</dbReference>
<feature type="binding site" evidence="12">
    <location>
        <position position="54"/>
    </location>
    <ligand>
        <name>Mg(2+)</name>
        <dbReference type="ChEBI" id="CHEBI:18420"/>
    </ligand>
</feature>
<dbReference type="PRINTS" id="PR01241">
    <property type="entry name" value="GPROTEINAFNG"/>
</dbReference>
<evidence type="ECO:0000256" key="8">
    <source>
        <dbReference type="ARBA" id="ARBA00023139"/>
    </source>
</evidence>
<evidence type="ECO:0000256" key="2">
    <source>
        <dbReference type="ARBA" id="ARBA00022707"/>
    </source>
</evidence>
<dbReference type="GO" id="GO:0005737">
    <property type="term" value="C:cytoplasm"/>
    <property type="evidence" value="ECO:0007669"/>
    <property type="project" value="TreeGrafter"/>
</dbReference>
<keyword evidence="2" id="KW-0519">Myristate</keyword>
<feature type="binding site" evidence="12">
    <location>
        <position position="266"/>
    </location>
    <ligand>
        <name>Mg(2+)</name>
        <dbReference type="ChEBI" id="CHEBI:18420"/>
    </ligand>
</feature>
<dbReference type="InterPro" id="IPR002975">
    <property type="entry name" value="Fungi_Gprotein_alpha"/>
</dbReference>
<evidence type="ECO:0000256" key="4">
    <source>
        <dbReference type="ARBA" id="ARBA00022741"/>
    </source>
</evidence>
<dbReference type="EMBL" id="GL996527">
    <property type="protein sequence ID" value="EGV61402.1"/>
    <property type="molecule type" value="Genomic_DNA"/>
</dbReference>
<dbReference type="SUPFAM" id="SSF52540">
    <property type="entry name" value="P-loop containing nucleoside triphosphate hydrolases"/>
    <property type="match status" value="1"/>
</dbReference>
<dbReference type="HOGENOM" id="CLU_014184_6_0_1"/>
<evidence type="ECO:0000256" key="11">
    <source>
        <dbReference type="PIRSR" id="PIRSR601019-1"/>
    </source>
</evidence>
<evidence type="ECO:0000313" key="13">
    <source>
        <dbReference type="EMBL" id="EGV61402.1"/>
    </source>
</evidence>
<evidence type="ECO:0000256" key="3">
    <source>
        <dbReference type="ARBA" id="ARBA00022723"/>
    </source>
</evidence>